<proteinExistence type="predicted"/>
<evidence type="ECO:0000313" key="3">
    <source>
        <dbReference type="EMBL" id="CAF3531128.1"/>
    </source>
</evidence>
<feature type="compositionally biased region" description="Basic and acidic residues" evidence="1">
    <location>
        <begin position="132"/>
        <end position="146"/>
    </location>
</feature>
<reference evidence="2" key="1">
    <citation type="submission" date="2021-02" db="EMBL/GenBank/DDBJ databases">
        <authorList>
            <person name="Nowell W R."/>
        </authorList>
    </citation>
    <scope>NUCLEOTIDE SEQUENCE</scope>
</reference>
<gene>
    <name evidence="2" type="ORF">GPM918_LOCUS857</name>
    <name evidence="3" type="ORF">SRO942_LOCUS857</name>
</gene>
<comment type="caution">
    <text evidence="2">The sequence shown here is derived from an EMBL/GenBank/DDBJ whole genome shotgun (WGS) entry which is preliminary data.</text>
</comment>
<dbReference type="OrthoDB" id="10028431at2759"/>
<protein>
    <submittedName>
        <fullName evidence="2">Uncharacterized protein</fullName>
    </submittedName>
</protein>
<feature type="region of interest" description="Disordered" evidence="1">
    <location>
        <begin position="132"/>
        <end position="155"/>
    </location>
</feature>
<evidence type="ECO:0000313" key="2">
    <source>
        <dbReference type="EMBL" id="CAF0751463.1"/>
    </source>
</evidence>
<evidence type="ECO:0000313" key="4">
    <source>
        <dbReference type="Proteomes" id="UP000663829"/>
    </source>
</evidence>
<dbReference type="EMBL" id="CAJOBC010000072">
    <property type="protein sequence ID" value="CAF3531128.1"/>
    <property type="molecule type" value="Genomic_DNA"/>
</dbReference>
<keyword evidence="4" id="KW-1185">Reference proteome</keyword>
<evidence type="ECO:0000256" key="1">
    <source>
        <dbReference type="SAM" id="MobiDB-lite"/>
    </source>
</evidence>
<sequence>MTLTAAQDPDERKKIRSRLLEVKKVNSEKREKERQEREQRIEDSVHERLKAKGEECMQRMQKFDETAKSHGTRAESAIDQSKERALQEKKAYIEKARQEELARIDEAAKSHISANISNTKIHAESLAKEWQLQDKESQDKHLKELSKFTSKPGTK</sequence>
<dbReference type="EMBL" id="CAJNOQ010000072">
    <property type="protein sequence ID" value="CAF0751463.1"/>
    <property type="molecule type" value="Genomic_DNA"/>
</dbReference>
<organism evidence="2 4">
    <name type="scientific">Didymodactylos carnosus</name>
    <dbReference type="NCBI Taxonomy" id="1234261"/>
    <lineage>
        <taxon>Eukaryota</taxon>
        <taxon>Metazoa</taxon>
        <taxon>Spiralia</taxon>
        <taxon>Gnathifera</taxon>
        <taxon>Rotifera</taxon>
        <taxon>Eurotatoria</taxon>
        <taxon>Bdelloidea</taxon>
        <taxon>Philodinida</taxon>
        <taxon>Philodinidae</taxon>
        <taxon>Didymodactylos</taxon>
    </lineage>
</organism>
<accession>A0A813PE08</accession>
<name>A0A813PE08_9BILA</name>
<feature type="region of interest" description="Disordered" evidence="1">
    <location>
        <begin position="24"/>
        <end position="48"/>
    </location>
</feature>
<dbReference type="Proteomes" id="UP000663829">
    <property type="component" value="Unassembled WGS sequence"/>
</dbReference>
<dbReference type="Proteomes" id="UP000681722">
    <property type="component" value="Unassembled WGS sequence"/>
</dbReference>
<feature type="region of interest" description="Disordered" evidence="1">
    <location>
        <begin position="65"/>
        <end position="85"/>
    </location>
</feature>
<dbReference type="AlphaFoldDB" id="A0A813PE08"/>